<accession>A0A0A0JB59</accession>
<reference evidence="1 2" key="1">
    <citation type="submission" date="2013-08" db="EMBL/GenBank/DDBJ databases">
        <title>The genome sequence of Knoellia sinensis.</title>
        <authorList>
            <person name="Zhu W."/>
            <person name="Wang G."/>
        </authorList>
    </citation>
    <scope>NUCLEOTIDE SEQUENCE [LARGE SCALE GENOMIC DNA]</scope>
    <source>
        <strain evidence="1 2">KCTC 19936</strain>
    </source>
</reference>
<gene>
    <name evidence="1" type="ORF">N802_12330</name>
</gene>
<keyword evidence="2" id="KW-1185">Reference proteome</keyword>
<comment type="caution">
    <text evidence="1">The sequence shown here is derived from an EMBL/GenBank/DDBJ whole genome shotgun (WGS) entry which is preliminary data.</text>
</comment>
<sequence>MSGLAWQTQEALRAELDRSDPGHIHDVVCQPVPMFHMAGASTRCDVTTDGAAAVRWTALTVPGTAPEGGQVVEFTHGERKDLPPFPPR</sequence>
<dbReference type="RefSeq" id="WP_035912230.1">
    <property type="nucleotide sequence ID" value="NZ_AVPJ01000002.1"/>
</dbReference>
<evidence type="ECO:0000313" key="1">
    <source>
        <dbReference type="EMBL" id="KGN34388.1"/>
    </source>
</evidence>
<dbReference type="STRING" id="1385520.N802_12330"/>
<name>A0A0A0JB59_9MICO</name>
<proteinExistence type="predicted"/>
<dbReference type="OrthoDB" id="1910498at2"/>
<evidence type="ECO:0008006" key="3">
    <source>
        <dbReference type="Google" id="ProtNLM"/>
    </source>
</evidence>
<dbReference type="AlphaFoldDB" id="A0A0A0JB59"/>
<protein>
    <recommendedName>
        <fullName evidence="3">DUF4333 domain-containing protein</fullName>
    </recommendedName>
</protein>
<dbReference type="EMBL" id="AVPJ01000002">
    <property type="protein sequence ID" value="KGN34388.1"/>
    <property type="molecule type" value="Genomic_DNA"/>
</dbReference>
<dbReference type="Proteomes" id="UP000030002">
    <property type="component" value="Unassembled WGS sequence"/>
</dbReference>
<organism evidence="1 2">
    <name type="scientific">Knoellia sinensis KCTC 19936</name>
    <dbReference type="NCBI Taxonomy" id="1385520"/>
    <lineage>
        <taxon>Bacteria</taxon>
        <taxon>Bacillati</taxon>
        <taxon>Actinomycetota</taxon>
        <taxon>Actinomycetes</taxon>
        <taxon>Micrococcales</taxon>
        <taxon>Intrasporangiaceae</taxon>
        <taxon>Knoellia</taxon>
    </lineage>
</organism>
<evidence type="ECO:0000313" key="2">
    <source>
        <dbReference type="Proteomes" id="UP000030002"/>
    </source>
</evidence>